<evidence type="ECO:0000313" key="2">
    <source>
        <dbReference type="EMBL" id="MDG0944779.1"/>
    </source>
</evidence>
<reference evidence="3 4" key="1">
    <citation type="submission" date="2017-04" db="EMBL/GenBank/DDBJ databases">
        <authorList>
            <person name="Criscuolo A."/>
        </authorList>
    </citation>
    <scope>NUCLEOTIDE SEQUENCE [LARGE SCALE GENOMIC DNA]</scope>
    <source>
        <strain evidence="3">16-00174</strain>
    </source>
</reference>
<dbReference type="EMBL" id="VXCE01000008">
    <property type="protein sequence ID" value="KAA8477621.1"/>
    <property type="molecule type" value="Genomic_DNA"/>
</dbReference>
<evidence type="ECO:0000313" key="5">
    <source>
        <dbReference type="Proteomes" id="UP000325411"/>
    </source>
</evidence>
<dbReference type="AlphaFoldDB" id="A0A5M9GV47"/>
<comment type="caution">
    <text evidence="1">The sequence shown here is derived from an EMBL/GenBank/DDBJ whole genome shotgun (WGS) entry which is preliminary data.</text>
</comment>
<dbReference type="RefSeq" id="WP_001099901.1">
    <property type="nucleotide sequence ID" value="NZ_CP040880.1"/>
</dbReference>
<protein>
    <submittedName>
        <fullName evidence="1">Uncharacterized protein</fullName>
    </submittedName>
</protein>
<dbReference type="EMBL" id="JARPRV010000032">
    <property type="protein sequence ID" value="MDG0944779.1"/>
    <property type="molecule type" value="Genomic_DNA"/>
</dbReference>
<evidence type="ECO:0000313" key="1">
    <source>
        <dbReference type="EMBL" id="KAA8477621.1"/>
    </source>
</evidence>
<keyword evidence="6" id="KW-1185">Reference proteome</keyword>
<name>A0A5M9GV47_9BACI</name>
<evidence type="ECO:0000313" key="6">
    <source>
        <dbReference type="Proteomes" id="UP001221338"/>
    </source>
</evidence>
<dbReference type="Proteomes" id="UP001221338">
    <property type="component" value="Unassembled WGS sequence"/>
</dbReference>
<organism evidence="1 5">
    <name type="scientific">Bacillus paranthracis</name>
    <dbReference type="NCBI Taxonomy" id="2026186"/>
    <lineage>
        <taxon>Bacteria</taxon>
        <taxon>Bacillati</taxon>
        <taxon>Bacillota</taxon>
        <taxon>Bacilli</taxon>
        <taxon>Bacillales</taxon>
        <taxon>Bacillaceae</taxon>
        <taxon>Bacillus</taxon>
        <taxon>Bacillus cereus group</taxon>
    </lineage>
</organism>
<dbReference type="Proteomes" id="UP000325411">
    <property type="component" value="Unassembled WGS sequence"/>
</dbReference>
<dbReference type="EMBL" id="FWYW01000093">
    <property type="protein sequence ID" value="SME43548.1"/>
    <property type="molecule type" value="Genomic_DNA"/>
</dbReference>
<reference evidence="1 5" key="2">
    <citation type="submission" date="2019-09" db="EMBL/GenBank/DDBJ databases">
        <authorList>
            <person name="Geng P."/>
            <person name="Wan X."/>
            <person name="Zhou G."/>
            <person name="Yuan Z."/>
            <person name="Hu X."/>
        </authorList>
    </citation>
    <scope>NUCLEOTIDE SEQUENCE [LARGE SCALE GENOMIC DNA]</scope>
    <source>
        <strain evidence="1 5">EFR-4</strain>
    </source>
</reference>
<proteinExistence type="predicted"/>
<evidence type="ECO:0000313" key="4">
    <source>
        <dbReference type="Proteomes" id="UP000194422"/>
    </source>
</evidence>
<accession>A0A5M9GV47</accession>
<gene>
    <name evidence="3" type="ORF">BACERE00174_05448</name>
    <name evidence="1" type="ORF">FYW06_12985</name>
    <name evidence="2" type="ORF">P6U22_26970</name>
</gene>
<sequence>MNVCKEERGLSKTTLKEALKKVTKENRMYFNYKFPDTRFNQTIQPKNEEEFLISVGRKTMNGFTNWEKTPEYANLVALYLQSLMIDDIRLMYDAVREKAVDGDDKAIGTFLKLYKEINSIVKGFETISNEDGEDDDGLMV</sequence>
<dbReference type="Proteomes" id="UP000194422">
    <property type="component" value="Unassembled WGS sequence"/>
</dbReference>
<evidence type="ECO:0000313" key="3">
    <source>
        <dbReference type="EMBL" id="SME43548.1"/>
    </source>
</evidence>
<reference evidence="2 6" key="3">
    <citation type="submission" date="2023-03" db="EMBL/GenBank/DDBJ databases">
        <title>Genetic diversity of Bacillus cereus sensu lato isolates from Slovenia.</title>
        <authorList>
            <person name="Abdelli M."/>
        </authorList>
    </citation>
    <scope>NUCLEOTIDE SEQUENCE [LARGE SCALE GENOMIC DNA]</scope>
    <source>
        <strain evidence="2 6">SIBC61B</strain>
    </source>
</reference>